<reference evidence="5" key="1">
    <citation type="journal article" date="2019" name="Int. J. Syst. Evol. Microbiol.">
        <title>The Global Catalogue of Microorganisms (GCM) 10K type strain sequencing project: providing services to taxonomists for standard genome sequencing and annotation.</title>
        <authorList>
            <consortium name="The Broad Institute Genomics Platform"/>
            <consortium name="The Broad Institute Genome Sequencing Center for Infectious Disease"/>
            <person name="Wu L."/>
            <person name="Ma J."/>
        </authorList>
    </citation>
    <scope>NUCLEOTIDE SEQUENCE [LARGE SCALE GENOMIC DNA]</scope>
    <source>
        <strain evidence="5">CGMCC 1.15399</strain>
    </source>
</reference>
<sequence>MSGCYATSTDKRNPLMPLIQVTMQEGRSPEQKRALLAAITSAVHDSIGVPVEAVRVWVVEVSPDAFMAGGVLAADRQKARP</sequence>
<dbReference type="SUPFAM" id="SSF55331">
    <property type="entry name" value="Tautomerase/MIF"/>
    <property type="match status" value="1"/>
</dbReference>
<keyword evidence="5" id="KW-1185">Reference proteome</keyword>
<gene>
    <name evidence="4" type="ORF">ACFSJ0_22285</name>
</gene>
<dbReference type="Gene3D" id="3.30.429.10">
    <property type="entry name" value="Macrophage Migration Inhibitory Factor"/>
    <property type="match status" value="1"/>
</dbReference>
<evidence type="ECO:0000256" key="1">
    <source>
        <dbReference type="ARBA" id="ARBA00006723"/>
    </source>
</evidence>
<dbReference type="PANTHER" id="PTHR35530">
    <property type="entry name" value="TAUTOMERASE-RELATED"/>
    <property type="match status" value="1"/>
</dbReference>
<dbReference type="EC" id="5.3.2.6" evidence="4"/>
<name>A0ABW4GBP9_9ACTN</name>
<dbReference type="InterPro" id="IPR004370">
    <property type="entry name" value="4-OT-like_dom"/>
</dbReference>
<dbReference type="NCBIfam" id="NF002571">
    <property type="entry name" value="PRK02220.1"/>
    <property type="match status" value="1"/>
</dbReference>
<dbReference type="RefSeq" id="WP_281428936.1">
    <property type="nucleotide sequence ID" value="NZ_JAHKRM010000018.1"/>
</dbReference>
<comment type="caution">
    <text evidence="4">The sequence shown here is derived from an EMBL/GenBank/DDBJ whole genome shotgun (WGS) entry which is preliminary data.</text>
</comment>
<comment type="similarity">
    <text evidence="1">Belongs to the 4-oxalocrotonate tautomerase family.</text>
</comment>
<evidence type="ECO:0000259" key="3">
    <source>
        <dbReference type="Pfam" id="PF01361"/>
    </source>
</evidence>
<evidence type="ECO:0000256" key="2">
    <source>
        <dbReference type="ARBA" id="ARBA00023235"/>
    </source>
</evidence>
<dbReference type="Pfam" id="PF01361">
    <property type="entry name" value="Tautomerase"/>
    <property type="match status" value="1"/>
</dbReference>
<dbReference type="EMBL" id="JBHUCM010000018">
    <property type="protein sequence ID" value="MFD1539799.1"/>
    <property type="molecule type" value="Genomic_DNA"/>
</dbReference>
<dbReference type="GO" id="GO:0016853">
    <property type="term" value="F:isomerase activity"/>
    <property type="evidence" value="ECO:0007669"/>
    <property type="project" value="UniProtKB-KW"/>
</dbReference>
<feature type="domain" description="4-oxalocrotonate tautomerase-like" evidence="3">
    <location>
        <begin position="17"/>
        <end position="75"/>
    </location>
</feature>
<evidence type="ECO:0000313" key="5">
    <source>
        <dbReference type="Proteomes" id="UP001597097"/>
    </source>
</evidence>
<dbReference type="InterPro" id="IPR014347">
    <property type="entry name" value="Tautomerase/MIF_sf"/>
</dbReference>
<organism evidence="4 5">
    <name type="scientific">Nonomuraea guangzhouensis</name>
    <dbReference type="NCBI Taxonomy" id="1291555"/>
    <lineage>
        <taxon>Bacteria</taxon>
        <taxon>Bacillati</taxon>
        <taxon>Actinomycetota</taxon>
        <taxon>Actinomycetes</taxon>
        <taxon>Streptosporangiales</taxon>
        <taxon>Streptosporangiaceae</taxon>
        <taxon>Nonomuraea</taxon>
    </lineage>
</organism>
<protein>
    <submittedName>
        <fullName evidence="4">2-hydroxymuconate tautomerase</fullName>
        <ecNumber evidence="4">5.3.2.6</ecNumber>
    </submittedName>
</protein>
<dbReference type="Proteomes" id="UP001597097">
    <property type="component" value="Unassembled WGS sequence"/>
</dbReference>
<accession>A0ABW4GBP9</accession>
<dbReference type="PANTHER" id="PTHR35530:SF1">
    <property type="entry name" value="2-HYDROXYMUCONATE TAUTOMERASE"/>
    <property type="match status" value="1"/>
</dbReference>
<evidence type="ECO:0000313" key="4">
    <source>
        <dbReference type="EMBL" id="MFD1539799.1"/>
    </source>
</evidence>
<keyword evidence="2 4" id="KW-0413">Isomerase</keyword>
<proteinExistence type="inferred from homology"/>